<dbReference type="EMBL" id="JAEAOA010000292">
    <property type="protein sequence ID" value="KAK3579624.1"/>
    <property type="molecule type" value="Genomic_DNA"/>
</dbReference>
<reference evidence="1" key="2">
    <citation type="journal article" date="2021" name="Genome Biol. Evol.">
        <title>Developing a high-quality reference genome for a parasitic bivalve with doubly uniparental inheritance (Bivalvia: Unionida).</title>
        <authorList>
            <person name="Smith C.H."/>
        </authorList>
    </citation>
    <scope>NUCLEOTIDE SEQUENCE</scope>
    <source>
        <strain evidence="1">CHS0354</strain>
        <tissue evidence="1">Mantle</tissue>
    </source>
</reference>
<reference evidence="1" key="3">
    <citation type="submission" date="2023-05" db="EMBL/GenBank/DDBJ databases">
        <authorList>
            <person name="Smith C.H."/>
        </authorList>
    </citation>
    <scope>NUCLEOTIDE SEQUENCE</scope>
    <source>
        <strain evidence="1">CHS0354</strain>
        <tissue evidence="1">Mantle</tissue>
    </source>
</reference>
<gene>
    <name evidence="1" type="ORF">CHS0354_003755</name>
</gene>
<accession>A0AAE0RU28</accession>
<dbReference type="Proteomes" id="UP001195483">
    <property type="component" value="Unassembled WGS sequence"/>
</dbReference>
<name>A0AAE0RU28_9BIVA</name>
<evidence type="ECO:0000313" key="1">
    <source>
        <dbReference type="EMBL" id="KAK3579624.1"/>
    </source>
</evidence>
<evidence type="ECO:0000313" key="2">
    <source>
        <dbReference type="Proteomes" id="UP001195483"/>
    </source>
</evidence>
<protein>
    <submittedName>
        <fullName evidence="1">Uncharacterized protein</fullName>
    </submittedName>
</protein>
<keyword evidence="2" id="KW-1185">Reference proteome</keyword>
<proteinExistence type="predicted"/>
<organism evidence="1 2">
    <name type="scientific">Potamilus streckersoni</name>
    <dbReference type="NCBI Taxonomy" id="2493646"/>
    <lineage>
        <taxon>Eukaryota</taxon>
        <taxon>Metazoa</taxon>
        <taxon>Spiralia</taxon>
        <taxon>Lophotrochozoa</taxon>
        <taxon>Mollusca</taxon>
        <taxon>Bivalvia</taxon>
        <taxon>Autobranchia</taxon>
        <taxon>Heteroconchia</taxon>
        <taxon>Palaeoheterodonta</taxon>
        <taxon>Unionida</taxon>
        <taxon>Unionoidea</taxon>
        <taxon>Unionidae</taxon>
        <taxon>Ambleminae</taxon>
        <taxon>Lampsilini</taxon>
        <taxon>Potamilus</taxon>
    </lineage>
</organism>
<comment type="caution">
    <text evidence="1">The sequence shown here is derived from an EMBL/GenBank/DDBJ whole genome shotgun (WGS) entry which is preliminary data.</text>
</comment>
<reference evidence="1" key="1">
    <citation type="journal article" date="2021" name="Genome Biol. Evol.">
        <title>A High-Quality Reference Genome for a Parasitic Bivalve with Doubly Uniparental Inheritance (Bivalvia: Unionida).</title>
        <authorList>
            <person name="Smith C.H."/>
        </authorList>
    </citation>
    <scope>NUCLEOTIDE SEQUENCE</scope>
    <source>
        <strain evidence="1">CHS0354</strain>
    </source>
</reference>
<sequence length="110" mass="12737">MTSDSFSTVQSEHLSYFYHLAPTISEVVWLKDVTRNFKREEMTHDDLDLPDELIFQLTGRSGALTLNLKRNHGIDPNAGVYFVRNLKDSQPHLDKTLSLEQEVKFQWTAI</sequence>
<dbReference type="AlphaFoldDB" id="A0AAE0RU28"/>